<dbReference type="AlphaFoldDB" id="A0C0F9"/>
<dbReference type="HOGENOM" id="CLU_1484730_0_0_1"/>
<evidence type="ECO:0000313" key="1">
    <source>
        <dbReference type="EMBL" id="CAK64276.1"/>
    </source>
</evidence>
<organism evidence="1 2">
    <name type="scientific">Paramecium tetraurelia</name>
    <dbReference type="NCBI Taxonomy" id="5888"/>
    <lineage>
        <taxon>Eukaryota</taxon>
        <taxon>Sar</taxon>
        <taxon>Alveolata</taxon>
        <taxon>Ciliophora</taxon>
        <taxon>Intramacronucleata</taxon>
        <taxon>Oligohymenophorea</taxon>
        <taxon>Peniculida</taxon>
        <taxon>Parameciidae</taxon>
        <taxon>Paramecium</taxon>
    </lineage>
</organism>
<dbReference type="Proteomes" id="UP000000600">
    <property type="component" value="Unassembled WGS sequence"/>
</dbReference>
<sequence>MKRNSYQRITQKSKIRQEIINYRNQGLSNKEISRIMSQKTNKKISEKTIQSIKTVKRKSKYAEYRQITKSTILSYILEYNNHFIYSTDQTQMRKEVSELVKDKFPQPFSHFSQRTHQRLLNGIIKKVESIRNYKSSKLPQNDSEFNYIFYDTQSEEQQIQSASQFLFFQESYPSFQEEQQYF</sequence>
<proteinExistence type="predicted"/>
<dbReference type="EMBL" id="CT868030">
    <property type="protein sequence ID" value="CAK64276.1"/>
    <property type="molecule type" value="Genomic_DNA"/>
</dbReference>
<dbReference type="KEGG" id="ptm:GSPATT00006129001"/>
<dbReference type="GeneID" id="5017458"/>
<keyword evidence="2" id="KW-1185">Reference proteome</keyword>
<accession>A0C0F9</accession>
<evidence type="ECO:0000313" key="2">
    <source>
        <dbReference type="Proteomes" id="UP000000600"/>
    </source>
</evidence>
<dbReference type="OMA" id="SKYAEYR"/>
<reference evidence="1 2" key="1">
    <citation type="journal article" date="2006" name="Nature">
        <title>Global trends of whole-genome duplications revealed by the ciliate Paramecium tetraurelia.</title>
        <authorList>
            <consortium name="Genoscope"/>
            <person name="Aury J.-M."/>
            <person name="Jaillon O."/>
            <person name="Duret L."/>
            <person name="Noel B."/>
            <person name="Jubin C."/>
            <person name="Porcel B.M."/>
            <person name="Segurens B."/>
            <person name="Daubin V."/>
            <person name="Anthouard V."/>
            <person name="Aiach N."/>
            <person name="Arnaiz O."/>
            <person name="Billaut A."/>
            <person name="Beisson J."/>
            <person name="Blanc I."/>
            <person name="Bouhouche K."/>
            <person name="Camara F."/>
            <person name="Duharcourt S."/>
            <person name="Guigo R."/>
            <person name="Gogendeau D."/>
            <person name="Katinka M."/>
            <person name="Keller A.-M."/>
            <person name="Kissmehl R."/>
            <person name="Klotz C."/>
            <person name="Koll F."/>
            <person name="Le Moue A."/>
            <person name="Lepere C."/>
            <person name="Malinsky S."/>
            <person name="Nowacki M."/>
            <person name="Nowak J.K."/>
            <person name="Plattner H."/>
            <person name="Poulain J."/>
            <person name="Ruiz F."/>
            <person name="Serrano V."/>
            <person name="Zagulski M."/>
            <person name="Dessen P."/>
            <person name="Betermier M."/>
            <person name="Weissenbach J."/>
            <person name="Scarpelli C."/>
            <person name="Schachter V."/>
            <person name="Sperling L."/>
            <person name="Meyer E."/>
            <person name="Cohen J."/>
            <person name="Wincker P."/>
        </authorList>
    </citation>
    <scope>NUCLEOTIDE SEQUENCE [LARGE SCALE GENOMIC DNA]</scope>
    <source>
        <strain evidence="1 2">Stock d4-2</strain>
    </source>
</reference>
<gene>
    <name evidence="1" type="ORF">GSPATT00006129001</name>
</gene>
<evidence type="ECO:0008006" key="3">
    <source>
        <dbReference type="Google" id="ProtNLM"/>
    </source>
</evidence>
<dbReference type="RefSeq" id="XP_001431674.1">
    <property type="nucleotide sequence ID" value="XM_001431637.1"/>
</dbReference>
<dbReference type="InParanoid" id="A0C0F9"/>
<name>A0C0F9_PARTE</name>
<protein>
    <recommendedName>
        <fullName evidence="3">Transposase IS30-like HTH domain-containing protein</fullName>
    </recommendedName>
</protein>
<dbReference type="OrthoDB" id="10352347at2759"/>